<comment type="caution">
    <text evidence="1">The sequence shown here is derived from an EMBL/GenBank/DDBJ whole genome shotgun (WGS) entry which is preliminary data.</text>
</comment>
<accession>A0A7J8RA22</accession>
<name>A0A7J8RA22_GOSDV</name>
<keyword evidence="2" id="KW-1185">Reference proteome</keyword>
<gene>
    <name evidence="1" type="ORF">Godav_011066</name>
</gene>
<dbReference type="AlphaFoldDB" id="A0A7J8RA22"/>
<protein>
    <submittedName>
        <fullName evidence="1">Uncharacterized protein</fullName>
    </submittedName>
</protein>
<organism evidence="1 2">
    <name type="scientific">Gossypium davidsonii</name>
    <name type="common">Davidson's cotton</name>
    <name type="synonym">Gossypium klotzschianum subsp. davidsonii</name>
    <dbReference type="NCBI Taxonomy" id="34287"/>
    <lineage>
        <taxon>Eukaryota</taxon>
        <taxon>Viridiplantae</taxon>
        <taxon>Streptophyta</taxon>
        <taxon>Embryophyta</taxon>
        <taxon>Tracheophyta</taxon>
        <taxon>Spermatophyta</taxon>
        <taxon>Magnoliopsida</taxon>
        <taxon>eudicotyledons</taxon>
        <taxon>Gunneridae</taxon>
        <taxon>Pentapetalae</taxon>
        <taxon>rosids</taxon>
        <taxon>malvids</taxon>
        <taxon>Malvales</taxon>
        <taxon>Malvaceae</taxon>
        <taxon>Malvoideae</taxon>
        <taxon>Gossypium</taxon>
    </lineage>
</organism>
<reference evidence="1 2" key="1">
    <citation type="journal article" date="2019" name="Genome Biol. Evol.">
        <title>Insights into the evolution of the New World diploid cottons (Gossypium, subgenus Houzingenia) based on genome sequencing.</title>
        <authorList>
            <person name="Grover C.E."/>
            <person name="Arick M.A. 2nd"/>
            <person name="Thrash A."/>
            <person name="Conover J.L."/>
            <person name="Sanders W.S."/>
            <person name="Peterson D.G."/>
            <person name="Frelichowski J.E."/>
            <person name="Scheffler J.A."/>
            <person name="Scheffler B.E."/>
            <person name="Wendel J.F."/>
        </authorList>
    </citation>
    <scope>NUCLEOTIDE SEQUENCE [LARGE SCALE GENOMIC DNA]</scope>
    <source>
        <strain evidence="1">27</strain>
        <tissue evidence="1">Leaf</tissue>
    </source>
</reference>
<proteinExistence type="predicted"/>
<evidence type="ECO:0000313" key="2">
    <source>
        <dbReference type="Proteomes" id="UP000593561"/>
    </source>
</evidence>
<dbReference type="Proteomes" id="UP000593561">
    <property type="component" value="Unassembled WGS sequence"/>
</dbReference>
<dbReference type="EMBL" id="JABFAC010000004">
    <property type="protein sequence ID" value="MBA0610192.1"/>
    <property type="molecule type" value="Genomic_DNA"/>
</dbReference>
<evidence type="ECO:0000313" key="1">
    <source>
        <dbReference type="EMBL" id="MBA0610192.1"/>
    </source>
</evidence>
<sequence length="46" mass="4966">MTATAGIFIRNHESLVMGACIYPLGRTGDPITVEAKACLQAVIFRE</sequence>